<gene>
    <name evidence="2" type="ORF">HaLaN_27678</name>
</gene>
<protein>
    <submittedName>
        <fullName evidence="2">Uncharacterized protein</fullName>
    </submittedName>
</protein>
<dbReference type="EMBL" id="BLLF01004172">
    <property type="protein sequence ID" value="GFH29081.1"/>
    <property type="molecule type" value="Genomic_DNA"/>
</dbReference>
<comment type="caution">
    <text evidence="2">The sequence shown here is derived from an EMBL/GenBank/DDBJ whole genome shotgun (WGS) entry which is preliminary data.</text>
</comment>
<keyword evidence="3" id="KW-1185">Reference proteome</keyword>
<accession>A0A6A0A9J1</accession>
<organism evidence="2 3">
    <name type="scientific">Haematococcus lacustris</name>
    <name type="common">Green alga</name>
    <name type="synonym">Haematococcus pluvialis</name>
    <dbReference type="NCBI Taxonomy" id="44745"/>
    <lineage>
        <taxon>Eukaryota</taxon>
        <taxon>Viridiplantae</taxon>
        <taxon>Chlorophyta</taxon>
        <taxon>core chlorophytes</taxon>
        <taxon>Chlorophyceae</taxon>
        <taxon>CS clade</taxon>
        <taxon>Chlamydomonadales</taxon>
        <taxon>Haematococcaceae</taxon>
        <taxon>Haematococcus</taxon>
    </lineage>
</organism>
<dbReference type="AlphaFoldDB" id="A0A6A0A9J1"/>
<reference evidence="2 3" key="1">
    <citation type="submission" date="2020-02" db="EMBL/GenBank/DDBJ databases">
        <title>Draft genome sequence of Haematococcus lacustris strain NIES-144.</title>
        <authorList>
            <person name="Morimoto D."/>
            <person name="Nakagawa S."/>
            <person name="Yoshida T."/>
            <person name="Sawayama S."/>
        </authorList>
    </citation>
    <scope>NUCLEOTIDE SEQUENCE [LARGE SCALE GENOMIC DNA]</scope>
    <source>
        <strain evidence="2 3">NIES-144</strain>
    </source>
</reference>
<dbReference type="Proteomes" id="UP000485058">
    <property type="component" value="Unassembled WGS sequence"/>
</dbReference>
<sequence length="163" mass="18028">MALQHGWFPPQALPDLRPSASNPGNLSRNNQSQLQEAQYRRRLAREAQASEALIGRRKVRGPRLNHQPQQFMHRNLPGNSWNPPSPLTLAQPSGANQLLVGRCLQLLAPALAQHGTDAGQYIVHQSSRKQEALLPASAISTPALDLSRQVSNTQWDCYSKGYP</sequence>
<evidence type="ECO:0000313" key="2">
    <source>
        <dbReference type="EMBL" id="GFH29081.1"/>
    </source>
</evidence>
<evidence type="ECO:0000256" key="1">
    <source>
        <dbReference type="SAM" id="MobiDB-lite"/>
    </source>
</evidence>
<evidence type="ECO:0000313" key="3">
    <source>
        <dbReference type="Proteomes" id="UP000485058"/>
    </source>
</evidence>
<proteinExistence type="predicted"/>
<name>A0A6A0A9J1_HAELA</name>
<feature type="compositionally biased region" description="Polar residues" evidence="1">
    <location>
        <begin position="19"/>
        <end position="36"/>
    </location>
</feature>
<feature type="region of interest" description="Disordered" evidence="1">
    <location>
        <begin position="1"/>
        <end position="42"/>
    </location>
</feature>